<dbReference type="RefSeq" id="WP_233392958.1">
    <property type="nucleotide sequence ID" value="NZ_JAJTWT010000005.1"/>
</dbReference>
<sequence length="197" mass="21887">MSYFFWKSTHWFSCALCCRYLVVRFDRLRIPMRNEGTAGTAEWHWALGLFTDGRFEVLGAWRDEGAATAQRIATDIHDRGVERIKALAGNDSLVAAMEGFRPKVCRSTVAELAECSAFGPRMRQAIRWTDAATQQLQNRMQRVIGNQPPFADDAAAAEFIAQAFQRADRDLLDDRWGRARPAPYGASASAAALAAAA</sequence>
<comment type="similarity">
    <text evidence="2">Belongs to the transposase mutator family.</text>
</comment>
<evidence type="ECO:0000313" key="6">
    <source>
        <dbReference type="EMBL" id="MCE4538528.1"/>
    </source>
</evidence>
<accession>A0ABS8XIY3</accession>
<dbReference type="InterPro" id="IPR001207">
    <property type="entry name" value="Transposase_mutator"/>
</dbReference>
<dbReference type="Proteomes" id="UP001201463">
    <property type="component" value="Unassembled WGS sequence"/>
</dbReference>
<evidence type="ECO:0000256" key="4">
    <source>
        <dbReference type="ARBA" id="ARBA00023125"/>
    </source>
</evidence>
<evidence type="ECO:0000256" key="5">
    <source>
        <dbReference type="ARBA" id="ARBA00023172"/>
    </source>
</evidence>
<comment type="caution">
    <text evidence="6">The sequence shown here is derived from an EMBL/GenBank/DDBJ whole genome shotgun (WGS) entry which is preliminary data.</text>
</comment>
<dbReference type="EMBL" id="JAJTWT010000005">
    <property type="protein sequence ID" value="MCE4538528.1"/>
    <property type="molecule type" value="Genomic_DNA"/>
</dbReference>
<keyword evidence="4" id="KW-0238">DNA-binding</keyword>
<evidence type="ECO:0000313" key="7">
    <source>
        <dbReference type="Proteomes" id="UP001201463"/>
    </source>
</evidence>
<keyword evidence="3" id="KW-0815">Transposition</keyword>
<evidence type="ECO:0000256" key="3">
    <source>
        <dbReference type="ARBA" id="ARBA00022578"/>
    </source>
</evidence>
<protein>
    <submittedName>
        <fullName evidence="6">Transposase</fullName>
    </submittedName>
</protein>
<reference evidence="6 7" key="1">
    <citation type="submission" date="2021-12" db="EMBL/GenBank/DDBJ databases">
        <title>Genome seq of p7.</title>
        <authorList>
            <person name="Seo T."/>
        </authorList>
    </citation>
    <scope>NUCLEOTIDE SEQUENCE [LARGE SCALE GENOMIC DNA]</scope>
    <source>
        <strain evidence="6 7">P7</strain>
    </source>
</reference>
<evidence type="ECO:0000256" key="1">
    <source>
        <dbReference type="ARBA" id="ARBA00002190"/>
    </source>
</evidence>
<organism evidence="6 7">
    <name type="scientific">Pelomonas caseinilytica</name>
    <dbReference type="NCBI Taxonomy" id="2906763"/>
    <lineage>
        <taxon>Bacteria</taxon>
        <taxon>Pseudomonadati</taxon>
        <taxon>Pseudomonadota</taxon>
        <taxon>Betaproteobacteria</taxon>
        <taxon>Burkholderiales</taxon>
        <taxon>Sphaerotilaceae</taxon>
        <taxon>Roseateles</taxon>
    </lineage>
</organism>
<proteinExistence type="inferred from homology"/>
<dbReference type="Pfam" id="PF00872">
    <property type="entry name" value="Transposase_mut"/>
    <property type="match status" value="1"/>
</dbReference>
<keyword evidence="5" id="KW-0233">DNA recombination</keyword>
<gene>
    <name evidence="6" type="ORF">LXT12_14845</name>
</gene>
<name>A0ABS8XIY3_9BURK</name>
<keyword evidence="7" id="KW-1185">Reference proteome</keyword>
<evidence type="ECO:0000256" key="2">
    <source>
        <dbReference type="ARBA" id="ARBA00010961"/>
    </source>
</evidence>
<comment type="function">
    <text evidence="1">Required for the transposition of the insertion element.</text>
</comment>